<evidence type="ECO:0000313" key="3">
    <source>
        <dbReference type="Proteomes" id="UP001470230"/>
    </source>
</evidence>
<keyword evidence="3" id="KW-1185">Reference proteome</keyword>
<feature type="coiled-coil region" evidence="1">
    <location>
        <begin position="252"/>
        <end position="279"/>
    </location>
</feature>
<comment type="caution">
    <text evidence="2">The sequence shown here is derived from an EMBL/GenBank/DDBJ whole genome shotgun (WGS) entry which is preliminary data.</text>
</comment>
<accession>A0ABR2K7A4</accession>
<dbReference type="EMBL" id="JAPFFF010000007">
    <property type="protein sequence ID" value="KAK8885935.1"/>
    <property type="molecule type" value="Genomic_DNA"/>
</dbReference>
<sequence length="384" mass="44667">MEFEQIQKLIDTDQLIAAERMLDDLIADASRQLASLKTKEMKLNKEYKTCQKKLTESQKTNQQLSKYESKFQDNYDENNQGTFFVQLRRVEADIERCKMNIEGITSVINNLKGEHSKSIALSGRLIAKLNDLREQYEIVKADETAKRTQLNQLNSKLDEVTIERDLLEEDVEDMKAKLNQLVEDLGEVTPIERDFLITQREVLGKELQEKLKILEDRQNEEKNLSAKSLYNQNKKNRRISSISSTSSWLNEREAMIGRIKNLRTALKNLETQQRGIEKTQSKNKEIMSDPNFNTEETKYALIAERLSVPTVINDFFLQALAIEKSRYEKLKSRLSQLSQVSNQVSEFTTKTAPFTKLDEEMIENTTRITLLRDELSELREKARK</sequence>
<evidence type="ECO:0008006" key="4">
    <source>
        <dbReference type="Google" id="ProtNLM"/>
    </source>
</evidence>
<reference evidence="2 3" key="1">
    <citation type="submission" date="2024-04" db="EMBL/GenBank/DDBJ databases">
        <title>Tritrichomonas musculus Genome.</title>
        <authorList>
            <person name="Alves-Ferreira E."/>
            <person name="Grigg M."/>
            <person name="Lorenzi H."/>
            <person name="Galac M."/>
        </authorList>
    </citation>
    <scope>NUCLEOTIDE SEQUENCE [LARGE SCALE GENOMIC DNA]</scope>
    <source>
        <strain evidence="2 3">EAF2021</strain>
    </source>
</reference>
<feature type="coiled-coil region" evidence="1">
    <location>
        <begin position="150"/>
        <end position="224"/>
    </location>
</feature>
<keyword evidence="1" id="KW-0175">Coiled coil</keyword>
<gene>
    <name evidence="2" type="ORF">M9Y10_041393</name>
</gene>
<protein>
    <recommendedName>
        <fullName evidence="4">DUF4201 domain-containing protein</fullName>
    </recommendedName>
</protein>
<organism evidence="2 3">
    <name type="scientific">Tritrichomonas musculus</name>
    <dbReference type="NCBI Taxonomy" id="1915356"/>
    <lineage>
        <taxon>Eukaryota</taxon>
        <taxon>Metamonada</taxon>
        <taxon>Parabasalia</taxon>
        <taxon>Tritrichomonadida</taxon>
        <taxon>Tritrichomonadidae</taxon>
        <taxon>Tritrichomonas</taxon>
    </lineage>
</organism>
<dbReference type="Proteomes" id="UP001470230">
    <property type="component" value="Unassembled WGS sequence"/>
</dbReference>
<evidence type="ECO:0000256" key="1">
    <source>
        <dbReference type="SAM" id="Coils"/>
    </source>
</evidence>
<proteinExistence type="predicted"/>
<evidence type="ECO:0000313" key="2">
    <source>
        <dbReference type="EMBL" id="KAK8885935.1"/>
    </source>
</evidence>
<feature type="coiled-coil region" evidence="1">
    <location>
        <begin position="26"/>
        <end position="53"/>
    </location>
</feature>
<name>A0ABR2K7A4_9EUKA</name>